<name>A0A6J6ZS19_9ZZZZ</name>
<dbReference type="Gene3D" id="3.40.50.150">
    <property type="entry name" value="Vaccinia Virus protein VP39"/>
    <property type="match status" value="1"/>
</dbReference>
<dbReference type="AlphaFoldDB" id="A0A6J6ZS19"/>
<accession>A0A6J6ZS19</accession>
<dbReference type="PANTHER" id="PTHR40036:SF1">
    <property type="entry name" value="MACROCIN O-METHYLTRANSFERASE"/>
    <property type="match status" value="1"/>
</dbReference>
<dbReference type="Pfam" id="PF05711">
    <property type="entry name" value="TylF"/>
    <property type="match status" value="1"/>
</dbReference>
<dbReference type="PANTHER" id="PTHR40036">
    <property type="entry name" value="MACROCIN O-METHYLTRANSFERASE"/>
    <property type="match status" value="1"/>
</dbReference>
<proteinExistence type="predicted"/>
<dbReference type="InterPro" id="IPR029063">
    <property type="entry name" value="SAM-dependent_MTases_sf"/>
</dbReference>
<protein>
    <submittedName>
        <fullName evidence="1">Unannotated protein</fullName>
    </submittedName>
</protein>
<sequence length="256" mass="27899">MTQAERAINYIAGRFGLQVSRISSAQNHLPIEATAVDTALIASLRPYTMTSGERLWSLLNAVRYVIDEGLPGDFAECGVWRGGSVMAMAKQLSALGVNDRRIWLYDTFAGMTAPTAADVEAGTGVTAETMLAGTEVGDGNNVWCVAGLSDVQANVRSTGYPFDQFTFVEGDVAVTLKQSVPESISLLRLDTDWYESTKLGLEILYPRLVVGGVCILDDYGHWQGARTAVDEYFAATGHRPFMHPIDYSGRVFIKTR</sequence>
<evidence type="ECO:0000313" key="1">
    <source>
        <dbReference type="EMBL" id="CAB4820947.1"/>
    </source>
</evidence>
<gene>
    <name evidence="1" type="ORF">UFOPK3204_00155</name>
</gene>
<reference evidence="1" key="1">
    <citation type="submission" date="2020-05" db="EMBL/GenBank/DDBJ databases">
        <authorList>
            <person name="Chiriac C."/>
            <person name="Salcher M."/>
            <person name="Ghai R."/>
            <person name="Kavagutti S V."/>
        </authorList>
    </citation>
    <scope>NUCLEOTIDE SEQUENCE</scope>
</reference>
<organism evidence="1">
    <name type="scientific">freshwater metagenome</name>
    <dbReference type="NCBI Taxonomy" id="449393"/>
    <lineage>
        <taxon>unclassified sequences</taxon>
        <taxon>metagenomes</taxon>
        <taxon>ecological metagenomes</taxon>
    </lineage>
</organism>
<dbReference type="InterPro" id="IPR008884">
    <property type="entry name" value="TylF_MeTrfase"/>
</dbReference>
<dbReference type="SUPFAM" id="SSF53335">
    <property type="entry name" value="S-adenosyl-L-methionine-dependent methyltransferases"/>
    <property type="match status" value="1"/>
</dbReference>
<dbReference type="EMBL" id="CAFABK010000003">
    <property type="protein sequence ID" value="CAB4820947.1"/>
    <property type="molecule type" value="Genomic_DNA"/>
</dbReference>